<accession>A0AC34PV22</accession>
<dbReference type="WBParaSite" id="JU765_v2.g10251.t1">
    <property type="protein sequence ID" value="JU765_v2.g10251.t1"/>
    <property type="gene ID" value="JU765_v2.g10251"/>
</dbReference>
<sequence length="712" mass="81833">MKEIPQSLLNFNAIETTEDLKFIRSKFAAFELGIREKLIIIVFGQSSLSVALNASVGKHVPRMHFFIEQSRIDADMTALAENLTPYRTNGQHTHVHVLNAILNKSLHENYDWFLFVPDTTFVNPFQLLEFIKHKSSDESVVFGIPGGKDRCLLEAGILVSNPVVRSLVQQRHVCASIVANSDDVAFANCIARATNISCQKNKKYVWWKTEENSDGTSAIHDRIQSFSKCSRFNRSLTVSKLLSDTDVKVLHKYFIRIEKNRLSKKIDKLTKQFDGLTGNLSQSQSWPKHLPPVVTPPNRYQINYWEYFTETNIFKIELNQNSHPLAGNDVLDIGEAVDVAKNLIKSKRPGLNFVRLRNGYRSFNPTRGMEYILDLEFYNDFDEIESKRVILCRPIERTQLVPHVPYVKEDTDITLVIPVRNIHDVIPIRAFLVRHLRMCKSSISQIDHRRMKLVIAVRGINAINIRRISTDLNVLRQSCKSMQIETGILLLKPGNDLPVEMAAMDEAIDNYGQQVVYALLSPHADYQKEFLDRIRINSIRHFQVFMPIPFAEFSPKLTYADKMITEKGYDTQYDYELEKRMEKLNTENVPSTDTMNPVRIHKTQGIFDSKDFSTIAMYGADYVTSRHRLLKQINRGETINDLSSLFLGQTDIHILRAVEPSLKIRYHTRTCPTTLKKSDLFRCKMSQTRTIGSKSQLANVVFNDLEDLSVFH</sequence>
<evidence type="ECO:0000313" key="2">
    <source>
        <dbReference type="WBParaSite" id="JU765_v2.g10251.t1"/>
    </source>
</evidence>
<organism evidence="1 2">
    <name type="scientific">Panagrolaimus sp. JU765</name>
    <dbReference type="NCBI Taxonomy" id="591449"/>
    <lineage>
        <taxon>Eukaryota</taxon>
        <taxon>Metazoa</taxon>
        <taxon>Ecdysozoa</taxon>
        <taxon>Nematoda</taxon>
        <taxon>Chromadorea</taxon>
        <taxon>Rhabditida</taxon>
        <taxon>Tylenchina</taxon>
        <taxon>Panagrolaimomorpha</taxon>
        <taxon>Panagrolaimoidea</taxon>
        <taxon>Panagrolaimidae</taxon>
        <taxon>Panagrolaimus</taxon>
    </lineage>
</organism>
<name>A0AC34PV22_9BILA</name>
<protein>
    <submittedName>
        <fullName evidence="2">Hexosyltransferase</fullName>
    </submittedName>
</protein>
<proteinExistence type="predicted"/>
<evidence type="ECO:0000313" key="1">
    <source>
        <dbReference type="Proteomes" id="UP000887576"/>
    </source>
</evidence>
<dbReference type="Proteomes" id="UP000887576">
    <property type="component" value="Unplaced"/>
</dbReference>
<reference evidence="2" key="1">
    <citation type="submission" date="2022-11" db="UniProtKB">
        <authorList>
            <consortium name="WormBaseParasite"/>
        </authorList>
    </citation>
    <scope>IDENTIFICATION</scope>
</reference>